<reference evidence="18 19" key="1">
    <citation type="submission" date="2015-02" db="EMBL/GenBank/DDBJ databases">
        <title>Genome Sequencing of Rickettsiales.</title>
        <authorList>
            <person name="Daugherty S.C."/>
            <person name="Su Q."/>
            <person name="Abolude K."/>
            <person name="Beier-Sexton M."/>
            <person name="Carlyon J.A."/>
            <person name="Carter R."/>
            <person name="Day N.P."/>
            <person name="Dumler S.J."/>
            <person name="Dyachenko V."/>
            <person name="Godinez A."/>
            <person name="Kurtti T.J."/>
            <person name="Lichay M."/>
            <person name="Mullins K.E."/>
            <person name="Ott S."/>
            <person name="Pappas-Brown V."/>
            <person name="Paris D.H."/>
            <person name="Patel P."/>
            <person name="Richards A.L."/>
            <person name="Sadzewicz L."/>
            <person name="Sears K."/>
            <person name="Seidman D."/>
            <person name="Sengamalay N."/>
            <person name="Stenos J."/>
            <person name="Tallon L.J."/>
            <person name="Vincent G."/>
            <person name="Fraser C.M."/>
            <person name="Munderloh U."/>
            <person name="Dunning-Hotopp J.C."/>
        </authorList>
    </citation>
    <scope>NUCLEOTIDE SEQUENCE [LARGE SCALE GENOMIC DNA]</scope>
    <source>
        <strain evidence="18 19">EmCRT</strain>
    </source>
</reference>
<dbReference type="InterPro" id="IPR003439">
    <property type="entry name" value="ABC_transporter-like_ATP-bd"/>
</dbReference>
<dbReference type="PROSITE" id="PS50893">
    <property type="entry name" value="ABC_TRANSPORTER_2"/>
    <property type="match status" value="1"/>
</dbReference>
<protein>
    <recommendedName>
        <fullName evidence="15">UvrABC system protein A</fullName>
    </recommendedName>
    <alternativeName>
        <fullName evidence="16">Excinuclease ABC subunit A</fullName>
    </alternativeName>
</protein>
<evidence type="ECO:0000256" key="7">
    <source>
        <dbReference type="ARBA" id="ARBA00022769"/>
    </source>
</evidence>
<evidence type="ECO:0000256" key="15">
    <source>
        <dbReference type="ARBA" id="ARBA00039316"/>
    </source>
</evidence>
<evidence type="ECO:0000256" key="12">
    <source>
        <dbReference type="ARBA" id="ARBA00023125"/>
    </source>
</evidence>
<keyword evidence="8" id="KW-0863">Zinc-finger</keyword>
<dbReference type="NCBIfam" id="NF001503">
    <property type="entry name" value="PRK00349.1"/>
    <property type="match status" value="1"/>
</dbReference>
<dbReference type="GO" id="GO:0016887">
    <property type="term" value="F:ATP hydrolysis activity"/>
    <property type="evidence" value="ECO:0007669"/>
    <property type="project" value="InterPro"/>
</dbReference>
<comment type="similarity">
    <text evidence="14">Belongs to the ABC transporter superfamily. UvrA family.</text>
</comment>
<dbReference type="Gene3D" id="1.10.8.280">
    <property type="entry name" value="ABC transporter ATPase domain-like"/>
    <property type="match status" value="1"/>
</dbReference>
<dbReference type="GO" id="GO:0008270">
    <property type="term" value="F:zinc ion binding"/>
    <property type="evidence" value="ECO:0007669"/>
    <property type="project" value="UniProtKB-KW"/>
</dbReference>
<evidence type="ECO:0000256" key="5">
    <source>
        <dbReference type="ARBA" id="ARBA00022741"/>
    </source>
</evidence>
<evidence type="ECO:0000256" key="4">
    <source>
        <dbReference type="ARBA" id="ARBA00022737"/>
    </source>
</evidence>
<dbReference type="GO" id="GO:0005737">
    <property type="term" value="C:cytoplasm"/>
    <property type="evidence" value="ECO:0007669"/>
    <property type="project" value="UniProtKB-SubCell"/>
</dbReference>
<keyword evidence="3" id="KW-0479">Metal-binding</keyword>
<comment type="caution">
    <text evidence="18">The sequence shown here is derived from an EMBL/GenBank/DDBJ whole genome shotgun (WGS) entry which is preliminary data.</text>
</comment>
<evidence type="ECO:0000256" key="13">
    <source>
        <dbReference type="ARBA" id="ARBA00023204"/>
    </source>
</evidence>
<evidence type="ECO:0000259" key="17">
    <source>
        <dbReference type="PROSITE" id="PS50893"/>
    </source>
</evidence>
<dbReference type="Pfam" id="PF17760">
    <property type="entry name" value="UvrA_inter"/>
    <property type="match status" value="1"/>
</dbReference>
<keyword evidence="12" id="KW-0238">DNA-binding</keyword>
<dbReference type="InterPro" id="IPR017871">
    <property type="entry name" value="ABC_transporter-like_CS"/>
</dbReference>
<dbReference type="PATRIC" id="fig|1359167.3.peg.85"/>
<dbReference type="InterPro" id="IPR041552">
    <property type="entry name" value="UvrA_DNA-bd"/>
</dbReference>
<dbReference type="Gene3D" id="3.40.50.300">
    <property type="entry name" value="P-loop containing nucleotide triphosphate hydrolases"/>
    <property type="match status" value="2"/>
</dbReference>
<keyword evidence="2" id="KW-0963">Cytoplasm</keyword>
<accession>A0A0F3NDS0</accession>
<proteinExistence type="inferred from homology"/>
<dbReference type="NCBIfam" id="TIGR00630">
    <property type="entry name" value="uvra"/>
    <property type="match status" value="1"/>
</dbReference>
<dbReference type="Gene3D" id="1.20.1580.10">
    <property type="entry name" value="ABC transporter ATPase like domain"/>
    <property type="match status" value="2"/>
</dbReference>
<dbReference type="Gene3D" id="3.30.1490.20">
    <property type="entry name" value="ATP-grasp fold, A domain"/>
    <property type="match status" value="1"/>
</dbReference>
<dbReference type="InterPro" id="IPR027417">
    <property type="entry name" value="P-loop_NTPase"/>
</dbReference>
<dbReference type="SUPFAM" id="SSF52540">
    <property type="entry name" value="P-loop containing nucleoside triphosphate hydrolases"/>
    <property type="match status" value="2"/>
</dbReference>
<organism evidence="18 19">
    <name type="scientific">Ehrlichia cf. muris str. EmCRT</name>
    <dbReference type="NCBI Taxonomy" id="1359167"/>
    <lineage>
        <taxon>Bacteria</taxon>
        <taxon>Pseudomonadati</taxon>
        <taxon>Pseudomonadota</taxon>
        <taxon>Alphaproteobacteria</taxon>
        <taxon>Rickettsiales</taxon>
        <taxon>Anaplasmataceae</taxon>
        <taxon>Ehrlichia</taxon>
    </lineage>
</organism>
<dbReference type="GO" id="GO:0003677">
    <property type="term" value="F:DNA binding"/>
    <property type="evidence" value="ECO:0007669"/>
    <property type="project" value="UniProtKB-KW"/>
</dbReference>
<evidence type="ECO:0000256" key="11">
    <source>
        <dbReference type="ARBA" id="ARBA00022881"/>
    </source>
</evidence>
<evidence type="ECO:0000256" key="1">
    <source>
        <dbReference type="ARBA" id="ARBA00004496"/>
    </source>
</evidence>
<gene>
    <name evidence="18" type="primary">uvrA</name>
    <name evidence="18" type="ORF">EMUCRT_0088</name>
</gene>
<name>A0A0F3NDS0_9RICK</name>
<dbReference type="Proteomes" id="UP000033546">
    <property type="component" value="Unassembled WGS sequence"/>
</dbReference>
<evidence type="ECO:0000313" key="19">
    <source>
        <dbReference type="Proteomes" id="UP000033546"/>
    </source>
</evidence>
<evidence type="ECO:0000256" key="9">
    <source>
        <dbReference type="ARBA" id="ARBA00022833"/>
    </source>
</evidence>
<dbReference type="InterPro" id="IPR004602">
    <property type="entry name" value="UvrA"/>
</dbReference>
<keyword evidence="13" id="KW-0234">DNA repair</keyword>
<evidence type="ECO:0000256" key="16">
    <source>
        <dbReference type="ARBA" id="ARBA00042156"/>
    </source>
</evidence>
<dbReference type="PANTHER" id="PTHR43152">
    <property type="entry name" value="UVRABC SYSTEM PROTEIN A"/>
    <property type="match status" value="1"/>
</dbReference>
<dbReference type="CDD" id="cd03271">
    <property type="entry name" value="ABC_UvrA_II"/>
    <property type="match status" value="1"/>
</dbReference>
<evidence type="ECO:0000313" key="18">
    <source>
        <dbReference type="EMBL" id="KJV65906.1"/>
    </source>
</evidence>
<evidence type="ECO:0000256" key="14">
    <source>
        <dbReference type="ARBA" id="ARBA00038000"/>
    </source>
</evidence>
<evidence type="ECO:0000256" key="6">
    <source>
        <dbReference type="ARBA" id="ARBA00022763"/>
    </source>
</evidence>
<evidence type="ECO:0000256" key="2">
    <source>
        <dbReference type="ARBA" id="ARBA00022490"/>
    </source>
</evidence>
<evidence type="ECO:0000256" key="3">
    <source>
        <dbReference type="ARBA" id="ARBA00022723"/>
    </source>
</evidence>
<keyword evidence="18" id="KW-0378">Hydrolase</keyword>
<dbReference type="InterPro" id="IPR041102">
    <property type="entry name" value="UvrA_inter"/>
</dbReference>
<feature type="domain" description="ABC transporter" evidence="17">
    <location>
        <begin position="621"/>
        <end position="954"/>
    </location>
</feature>
<comment type="subcellular location">
    <subcellularLocation>
        <location evidence="1">Cytoplasm</location>
    </subcellularLocation>
</comment>
<dbReference type="GO" id="GO:0009380">
    <property type="term" value="C:excinuclease repair complex"/>
    <property type="evidence" value="ECO:0007669"/>
    <property type="project" value="InterPro"/>
</dbReference>
<evidence type="ECO:0000256" key="10">
    <source>
        <dbReference type="ARBA" id="ARBA00022840"/>
    </source>
</evidence>
<keyword evidence="10" id="KW-0067">ATP-binding</keyword>
<dbReference type="PROSITE" id="PS00211">
    <property type="entry name" value="ABC_TRANSPORTER_1"/>
    <property type="match status" value="2"/>
</dbReference>
<keyword evidence="4" id="KW-0677">Repeat</keyword>
<keyword evidence="11" id="KW-0267">Excision nuclease</keyword>
<dbReference type="GO" id="GO:0004518">
    <property type="term" value="F:nuclease activity"/>
    <property type="evidence" value="ECO:0007669"/>
    <property type="project" value="UniProtKB-KW"/>
</dbReference>
<dbReference type="GO" id="GO:0005524">
    <property type="term" value="F:ATP binding"/>
    <property type="evidence" value="ECO:0007669"/>
    <property type="project" value="UniProtKB-KW"/>
</dbReference>
<sequence length="959" mass="106990">MAGLISIRHAKEHNLHNINIDLPKNKLIVITGVSGSGKSSLAFDTIYAEGQRKYVESLSSYARQFLDLCTKPDVESITGLSPAIAISQKLLSKNSRSTVSTITEIYDYLRIMYAKIGIPYSPTTGLPITKQSLSQIIETIFKLPSGTKISILGTLIRNKKGDHNKEIYEIKKQRYKLLKIDDIIYDINNIPQLDRNKAHNIHVIVNQISVLEDYVDNITDNIKTALKIGNGIIHIEILDLPQGYNKEVYHKNQVLFFSENFSCPQADFSIEEIEPRLFSFNTSYGSCKTCSGIGKKYSIDRNLIIKNDNLSILEGAIHPIGPIELKTTHHKVNSQFSYYYANIILSLAKYYKFDLTTPWQELDDNIKDIILFGSKGIEIPIHYQNEGYKYSRNKPFEGIINVLNNKENIVIEKLAEQYSSINVCSECQGFRLRQEALSVKIDNKHIGEFTQLSVVEAISWCKALPPKLNEQQKHISCKLLDEIIKRLTFLKNVGLGYLTLNRESGTLSGGESQRIKLASQIGSGLTGIIYVLDEPSIGLHQRDNTLLINTLKTLRDIGNTVIVVEHDEETITNADYVVDIGPGAGQNGGHVIAIGTPKEIMDNHNSITGQYLSNKKTIPNFKKHGTFNKWIEIIGARKNNLQNIDVKIPLNAFTCITGVSGSGKSSLINDTLYQHAINQLNNINCTHGKCISISGLEHIDKVIKIDQSPIGRTPLSNSATYIGLFTHIRSWFAGLPLSRARGYTISRFSFNSKGGRCEACKGDGQVKIEMHFLSDVYVKCEQCKGLRYNKETLEVTHQGKSIADVLDMTVDQAHEFFIHLPLIKEKLDALRSVGMGYIKIGQTSNTLSGGEAQRIKLSKELSKRSTGKTLYILDEPTTGLHFADIDNLLHVLHKLRDLGNTIVVIEHNLHVIKTAEYIIDIGPNGGNDGGKVVATGTPEEIIKNPNSTTGQYLKPYLNV</sequence>
<keyword evidence="7" id="KW-0228">DNA excision</keyword>
<keyword evidence="5" id="KW-0547">Nucleotide-binding</keyword>
<evidence type="ECO:0000256" key="8">
    <source>
        <dbReference type="ARBA" id="ARBA00022771"/>
    </source>
</evidence>
<dbReference type="Pfam" id="PF17755">
    <property type="entry name" value="UvrA_DNA-bind"/>
    <property type="match status" value="1"/>
</dbReference>
<dbReference type="InterPro" id="IPR013815">
    <property type="entry name" value="ATP_grasp_subdomain_1"/>
</dbReference>
<dbReference type="RefSeq" id="WP_045804504.1">
    <property type="nucleotide sequence ID" value="NZ_LANU01000001.1"/>
</dbReference>
<dbReference type="AlphaFoldDB" id="A0A0F3NDS0"/>
<dbReference type="PANTHER" id="PTHR43152:SF3">
    <property type="entry name" value="UVRABC SYSTEM PROTEIN A"/>
    <property type="match status" value="1"/>
</dbReference>
<keyword evidence="9" id="KW-0862">Zinc</keyword>
<dbReference type="EMBL" id="LANU01000001">
    <property type="protein sequence ID" value="KJV65906.1"/>
    <property type="molecule type" value="Genomic_DNA"/>
</dbReference>
<dbReference type="GO" id="GO:0006289">
    <property type="term" value="P:nucleotide-excision repair"/>
    <property type="evidence" value="ECO:0007669"/>
    <property type="project" value="InterPro"/>
</dbReference>
<keyword evidence="6" id="KW-0227">DNA damage</keyword>